<dbReference type="OrthoDB" id="8126931at2"/>
<reference evidence="2" key="1">
    <citation type="submission" date="2022-06" db="EMBL/GenBank/DDBJ databases">
        <title>Physiological and biochemical characterization and genomic elucidation of a strain of the genus Ensifer adhaerens M8 that combines arsenic oxidation and chromium reduction.</title>
        <authorList>
            <person name="Li X."/>
            <person name="Yu c."/>
        </authorList>
    </citation>
    <scope>NUCLEOTIDE SEQUENCE</scope>
    <source>
        <strain evidence="2">M8</strain>
    </source>
</reference>
<dbReference type="GO" id="GO:0035438">
    <property type="term" value="F:cyclic-di-GMP binding"/>
    <property type="evidence" value="ECO:0007669"/>
    <property type="project" value="InterPro"/>
</dbReference>
<evidence type="ECO:0000313" key="3">
    <source>
        <dbReference type="EMBL" id="WFP91545.1"/>
    </source>
</evidence>
<gene>
    <name evidence="2" type="ORF">NE863_03765</name>
    <name evidence="3" type="ORF">P4B07_03975</name>
</gene>
<dbReference type="Gene3D" id="2.40.10.220">
    <property type="entry name" value="predicted glycosyltransferase like domains"/>
    <property type="match status" value="1"/>
</dbReference>
<dbReference type="InterPro" id="IPR009875">
    <property type="entry name" value="PilZ_domain"/>
</dbReference>
<evidence type="ECO:0000313" key="2">
    <source>
        <dbReference type="EMBL" id="USJ24119.1"/>
    </source>
</evidence>
<evidence type="ECO:0000313" key="4">
    <source>
        <dbReference type="Proteomes" id="UP001055460"/>
    </source>
</evidence>
<proteinExistence type="predicted"/>
<reference evidence="3 5" key="2">
    <citation type="submission" date="2023-03" db="EMBL/GenBank/DDBJ databases">
        <title>Comparative genome and transcriptome analysis combination mining strategies for increasing vitamin B12 production of Ensifer adhaerens strain.</title>
        <authorList>
            <person name="Yongheng L."/>
        </authorList>
    </citation>
    <scope>NUCLEOTIDE SEQUENCE [LARGE SCALE GENOMIC DNA]</scope>
    <source>
        <strain evidence="3 5">Casida A-T305</strain>
    </source>
</reference>
<dbReference type="SUPFAM" id="SSF141371">
    <property type="entry name" value="PilZ domain-like"/>
    <property type="match status" value="1"/>
</dbReference>
<keyword evidence="5" id="KW-1185">Reference proteome</keyword>
<protein>
    <submittedName>
        <fullName evidence="2">PilZ domain-containing protein</fullName>
    </submittedName>
</protein>
<dbReference type="Proteomes" id="UP001214094">
    <property type="component" value="Chromosome"/>
</dbReference>
<dbReference type="Proteomes" id="UP001055460">
    <property type="component" value="Chromosome"/>
</dbReference>
<dbReference type="AlphaFoldDB" id="A0A9Q8YAN5"/>
<dbReference type="GeneID" id="29518137"/>
<dbReference type="EMBL" id="CP121308">
    <property type="protein sequence ID" value="WFP91545.1"/>
    <property type="molecule type" value="Genomic_DNA"/>
</dbReference>
<dbReference type="EMBL" id="CP098807">
    <property type="protein sequence ID" value="USJ24119.1"/>
    <property type="molecule type" value="Genomic_DNA"/>
</dbReference>
<accession>A0A9Q8YAN5</accession>
<evidence type="ECO:0000259" key="1">
    <source>
        <dbReference type="Pfam" id="PF07238"/>
    </source>
</evidence>
<dbReference type="Pfam" id="PF07238">
    <property type="entry name" value="PilZ"/>
    <property type="match status" value="1"/>
</dbReference>
<dbReference type="RefSeq" id="WP_034804171.1">
    <property type="nucleotide sequence ID" value="NZ_CAXURO020000001.1"/>
</dbReference>
<dbReference type="KEGG" id="eah:FA04_03915"/>
<sequence>MQNQTMYSCVPSPFYERRYERFNIGHAGTLTAVQPGLGSVSVRSCRMIDISRGGASFAVDTNIGLPQHYYLHIVGTSLRIGCAEVYRNGERIGVQFIKPIEQTLLREIIRQEFFTGQVKNAKPRR</sequence>
<feature type="domain" description="PilZ" evidence="1">
    <location>
        <begin position="17"/>
        <end position="110"/>
    </location>
</feature>
<organism evidence="2 4">
    <name type="scientific">Ensifer adhaerens</name>
    <name type="common">Sinorhizobium morelense</name>
    <dbReference type="NCBI Taxonomy" id="106592"/>
    <lineage>
        <taxon>Bacteria</taxon>
        <taxon>Pseudomonadati</taxon>
        <taxon>Pseudomonadota</taxon>
        <taxon>Alphaproteobacteria</taxon>
        <taxon>Hyphomicrobiales</taxon>
        <taxon>Rhizobiaceae</taxon>
        <taxon>Sinorhizobium/Ensifer group</taxon>
        <taxon>Ensifer</taxon>
    </lineage>
</organism>
<name>A0A9Q8YAN5_ENSAD</name>
<evidence type="ECO:0000313" key="5">
    <source>
        <dbReference type="Proteomes" id="UP001214094"/>
    </source>
</evidence>